<dbReference type="RefSeq" id="WP_119330317.1">
    <property type="nucleotide sequence ID" value="NZ_JBHSJH010000001.1"/>
</dbReference>
<keyword evidence="3" id="KW-0808">Transferase</keyword>
<evidence type="ECO:0000256" key="2">
    <source>
        <dbReference type="ARBA" id="ARBA00014363"/>
    </source>
</evidence>
<dbReference type="PANTHER" id="PTHR11669:SF8">
    <property type="entry name" value="DNA POLYMERASE III SUBUNIT DELTA"/>
    <property type="match status" value="1"/>
</dbReference>
<name>A0ABV9TB15_9GAMM</name>
<reference evidence="10" key="1">
    <citation type="journal article" date="2019" name="Int. J. Syst. Evol. Microbiol.">
        <title>The Global Catalogue of Microorganisms (GCM) 10K type strain sequencing project: providing services to taxonomists for standard genome sequencing and annotation.</title>
        <authorList>
            <consortium name="The Broad Institute Genomics Platform"/>
            <consortium name="The Broad Institute Genome Sequencing Center for Infectious Disease"/>
            <person name="Wu L."/>
            <person name="Ma J."/>
        </authorList>
    </citation>
    <scope>NUCLEOTIDE SEQUENCE [LARGE SCALE GENOMIC DNA]</scope>
    <source>
        <strain evidence="10">CGMCC 1.13718</strain>
    </source>
</reference>
<keyword evidence="6" id="KW-0239">DNA-directed DNA polymerase</keyword>
<evidence type="ECO:0000256" key="4">
    <source>
        <dbReference type="ARBA" id="ARBA00022695"/>
    </source>
</evidence>
<evidence type="ECO:0000313" key="9">
    <source>
        <dbReference type="EMBL" id="MFC4891967.1"/>
    </source>
</evidence>
<feature type="domain" description="DNA polymerase III delta subunit C-terminal" evidence="8">
    <location>
        <begin position="193"/>
        <end position="301"/>
    </location>
</feature>
<dbReference type="Gene3D" id="3.40.50.300">
    <property type="entry name" value="P-loop containing nucleotide triphosphate hydrolases"/>
    <property type="match status" value="1"/>
</dbReference>
<keyword evidence="4" id="KW-0548">Nucleotidyltransferase</keyword>
<evidence type="ECO:0000313" key="10">
    <source>
        <dbReference type="Proteomes" id="UP001595926"/>
    </source>
</evidence>
<organism evidence="9 10">
    <name type="scientific">Pseudofrancisella aestuarii</name>
    <dbReference type="NCBI Taxonomy" id="2670347"/>
    <lineage>
        <taxon>Bacteria</taxon>
        <taxon>Pseudomonadati</taxon>
        <taxon>Pseudomonadota</taxon>
        <taxon>Gammaproteobacteria</taxon>
        <taxon>Thiotrichales</taxon>
        <taxon>Francisellaceae</taxon>
        <taxon>Pseudofrancisella</taxon>
    </lineage>
</organism>
<dbReference type="InterPro" id="IPR027417">
    <property type="entry name" value="P-loop_NTPase"/>
</dbReference>
<gene>
    <name evidence="9" type="ORF">ACFPDQ_02760</name>
</gene>
<evidence type="ECO:0000256" key="1">
    <source>
        <dbReference type="ARBA" id="ARBA00012417"/>
    </source>
</evidence>
<sequence length="303" mass="35499">MFQLESHQVLLDKIFEQKNTKTLHHSFIFRVKDAILIDRFINSLSSVLLDRKIDNYNDSAYITVANIDNDEIKLAEVKKIIKNCELAGHNNGAKIIIIEKLELLNDSAANALLKTLEEPTENTFFLMFTNDYYEILDTVKSRSLTYDIFFTEKDKIDYLKYTFDMSEDAIAKSMRMARNDVNIIARIKLDTIFWQIRSHLVLTLVGQMSIRNFLKEVSPNYKEALYWLLSILIDIYYYNLELDESTLSNYDRVSVIKHLAAKHKLEESFNLYKKTLKAKEYFSNFKNVDKELVLENLLLEIVG</sequence>
<evidence type="ECO:0000256" key="5">
    <source>
        <dbReference type="ARBA" id="ARBA00022705"/>
    </source>
</evidence>
<accession>A0ABV9TB15</accession>
<dbReference type="EC" id="2.7.7.7" evidence="1"/>
<dbReference type="PANTHER" id="PTHR11669">
    <property type="entry name" value="REPLICATION FACTOR C / DNA POLYMERASE III GAMMA-TAU SUBUNIT"/>
    <property type="match status" value="1"/>
</dbReference>
<evidence type="ECO:0000256" key="7">
    <source>
        <dbReference type="ARBA" id="ARBA00049244"/>
    </source>
</evidence>
<protein>
    <recommendedName>
        <fullName evidence="2">DNA polymerase III subunit delta'</fullName>
        <ecNumber evidence="1">2.7.7.7</ecNumber>
    </recommendedName>
</protein>
<comment type="catalytic activity">
    <reaction evidence="7">
        <text>DNA(n) + a 2'-deoxyribonucleoside 5'-triphosphate = DNA(n+1) + diphosphate</text>
        <dbReference type="Rhea" id="RHEA:22508"/>
        <dbReference type="Rhea" id="RHEA-COMP:17339"/>
        <dbReference type="Rhea" id="RHEA-COMP:17340"/>
        <dbReference type="ChEBI" id="CHEBI:33019"/>
        <dbReference type="ChEBI" id="CHEBI:61560"/>
        <dbReference type="ChEBI" id="CHEBI:173112"/>
        <dbReference type="EC" id="2.7.7.7"/>
    </reaction>
</comment>
<dbReference type="Pfam" id="PF13177">
    <property type="entry name" value="DNA_pol3_delta2"/>
    <property type="match status" value="1"/>
</dbReference>
<dbReference type="InterPro" id="IPR008921">
    <property type="entry name" value="DNA_pol3_clamp-load_cplx_C"/>
</dbReference>
<evidence type="ECO:0000256" key="6">
    <source>
        <dbReference type="ARBA" id="ARBA00022932"/>
    </source>
</evidence>
<dbReference type="EMBL" id="JBHSJH010000001">
    <property type="protein sequence ID" value="MFC4891967.1"/>
    <property type="molecule type" value="Genomic_DNA"/>
</dbReference>
<keyword evidence="5" id="KW-0235">DNA replication</keyword>
<evidence type="ECO:0000259" key="8">
    <source>
        <dbReference type="Pfam" id="PF09115"/>
    </source>
</evidence>
<dbReference type="Pfam" id="PF09115">
    <property type="entry name" value="DNApol3-delta_C"/>
    <property type="match status" value="1"/>
</dbReference>
<keyword evidence="10" id="KW-1185">Reference proteome</keyword>
<dbReference type="SUPFAM" id="SSF52540">
    <property type="entry name" value="P-loop containing nucleoside triphosphate hydrolases"/>
    <property type="match status" value="1"/>
</dbReference>
<proteinExistence type="predicted"/>
<dbReference type="Gene3D" id="1.20.272.10">
    <property type="match status" value="1"/>
</dbReference>
<dbReference type="Proteomes" id="UP001595926">
    <property type="component" value="Unassembled WGS sequence"/>
</dbReference>
<dbReference type="InterPro" id="IPR050238">
    <property type="entry name" value="DNA_Rep/Repair_Clamp_Loader"/>
</dbReference>
<dbReference type="SUPFAM" id="SSF48019">
    <property type="entry name" value="post-AAA+ oligomerization domain-like"/>
    <property type="match status" value="1"/>
</dbReference>
<comment type="caution">
    <text evidence="9">The sequence shown here is derived from an EMBL/GenBank/DDBJ whole genome shotgun (WGS) entry which is preliminary data.</text>
</comment>
<dbReference type="InterPro" id="IPR015199">
    <property type="entry name" value="DNA_pol_III_delta_C"/>
</dbReference>
<evidence type="ECO:0000256" key="3">
    <source>
        <dbReference type="ARBA" id="ARBA00022679"/>
    </source>
</evidence>